<sequence length="103" mass="12231">MLHHGVKLPLILKAFLGTQGKNHTVVDSFFKLANPWLHARFVRATHEQVFVQSELYLCHHRHCRSLLRSNLFTVEIHRNRRLNFPKFMILESTSNEVYQFTEC</sequence>
<organism evidence="1 2">
    <name type="scientific">Eleusine coracana subsp. coracana</name>
    <dbReference type="NCBI Taxonomy" id="191504"/>
    <lineage>
        <taxon>Eukaryota</taxon>
        <taxon>Viridiplantae</taxon>
        <taxon>Streptophyta</taxon>
        <taxon>Embryophyta</taxon>
        <taxon>Tracheophyta</taxon>
        <taxon>Spermatophyta</taxon>
        <taxon>Magnoliopsida</taxon>
        <taxon>Liliopsida</taxon>
        <taxon>Poales</taxon>
        <taxon>Poaceae</taxon>
        <taxon>PACMAD clade</taxon>
        <taxon>Chloridoideae</taxon>
        <taxon>Cynodonteae</taxon>
        <taxon>Eleusininae</taxon>
        <taxon>Eleusine</taxon>
    </lineage>
</organism>
<keyword evidence="2" id="KW-1185">Reference proteome</keyword>
<dbReference type="EMBL" id="BQKI01000011">
    <property type="protein sequence ID" value="GJN04682.1"/>
    <property type="molecule type" value="Genomic_DNA"/>
</dbReference>
<proteinExistence type="predicted"/>
<reference evidence="1" key="2">
    <citation type="submission" date="2021-12" db="EMBL/GenBank/DDBJ databases">
        <title>Resequencing data analysis of finger millet.</title>
        <authorList>
            <person name="Hatakeyama M."/>
            <person name="Aluri S."/>
            <person name="Balachadran M.T."/>
            <person name="Sivarajan S.R."/>
            <person name="Poveda L."/>
            <person name="Shimizu-Inatsugi R."/>
            <person name="Schlapbach R."/>
            <person name="Sreeman S.M."/>
            <person name="Shimizu K.K."/>
        </authorList>
    </citation>
    <scope>NUCLEOTIDE SEQUENCE</scope>
</reference>
<dbReference type="Proteomes" id="UP001054889">
    <property type="component" value="Unassembled WGS sequence"/>
</dbReference>
<evidence type="ECO:0000313" key="1">
    <source>
        <dbReference type="EMBL" id="GJN04682.1"/>
    </source>
</evidence>
<dbReference type="AlphaFoldDB" id="A0AAV5D1Q8"/>
<reference evidence="1" key="1">
    <citation type="journal article" date="2018" name="DNA Res.">
        <title>Multiple hybrid de novo genome assembly of finger millet, an orphan allotetraploid crop.</title>
        <authorList>
            <person name="Hatakeyama M."/>
            <person name="Aluri S."/>
            <person name="Balachadran M.T."/>
            <person name="Sivarajan S.R."/>
            <person name="Patrignani A."/>
            <person name="Gruter S."/>
            <person name="Poveda L."/>
            <person name="Shimizu-Inatsugi R."/>
            <person name="Baeten J."/>
            <person name="Francoijs K.J."/>
            <person name="Nataraja K.N."/>
            <person name="Reddy Y.A.N."/>
            <person name="Phadnis S."/>
            <person name="Ravikumar R.L."/>
            <person name="Schlapbach R."/>
            <person name="Sreeman S.M."/>
            <person name="Shimizu K.K."/>
        </authorList>
    </citation>
    <scope>NUCLEOTIDE SEQUENCE</scope>
</reference>
<evidence type="ECO:0000313" key="2">
    <source>
        <dbReference type="Proteomes" id="UP001054889"/>
    </source>
</evidence>
<comment type="caution">
    <text evidence="1">The sequence shown here is derived from an EMBL/GenBank/DDBJ whole genome shotgun (WGS) entry which is preliminary data.</text>
</comment>
<protein>
    <submittedName>
        <fullName evidence="1">Uncharacterized protein</fullName>
    </submittedName>
</protein>
<gene>
    <name evidence="1" type="primary">ga22249</name>
    <name evidence="1" type="ORF">PR202_ga22249</name>
</gene>
<accession>A0AAV5D1Q8</accession>
<name>A0AAV5D1Q8_ELECO</name>